<dbReference type="SUPFAM" id="SSF55874">
    <property type="entry name" value="ATPase domain of HSP90 chaperone/DNA topoisomerase II/histidine kinase"/>
    <property type="match status" value="1"/>
</dbReference>
<evidence type="ECO:0000256" key="1">
    <source>
        <dbReference type="ARBA" id="ARBA00022527"/>
    </source>
</evidence>
<dbReference type="InterPro" id="IPR036513">
    <property type="entry name" value="STAS_dom_sf"/>
</dbReference>
<keyword evidence="3" id="KW-0418">Kinase</keyword>
<dbReference type="PROSITE" id="PS50801">
    <property type="entry name" value="STAS"/>
    <property type="match status" value="1"/>
</dbReference>
<evidence type="ECO:0000313" key="4">
    <source>
        <dbReference type="Proteomes" id="UP000663720"/>
    </source>
</evidence>
<dbReference type="InterPro" id="IPR003594">
    <property type="entry name" value="HATPase_dom"/>
</dbReference>
<dbReference type="InterPro" id="IPR036890">
    <property type="entry name" value="HATPase_C_sf"/>
</dbReference>
<dbReference type="CDD" id="cd07043">
    <property type="entry name" value="STAS_anti-anti-sigma_factors"/>
    <property type="match status" value="1"/>
</dbReference>
<sequence length="247" mass="28389">MFNVNEKDNFIQFIISSDMRLIDRLILDAKKYLEQFNISDFSEFRLVLRELLINAVEHGNKKNIHKSITCCIEHLGGFRFRIIVQDQGQGFDYNNISLNMPDDPGQIRTRGYAIINSYSDKVEFNPAGNRVIVYISVSNKTYFNLTQENGWQNIMPTGDITAGAADNFRRLLAALADQGHMKYCFDLKHVEDIDSVGLSILIIFSKMLDKKGSDKQLVIVNAVKPMIELFHMTRLDKIYKIEISHDT</sequence>
<dbReference type="PANTHER" id="PTHR35526">
    <property type="entry name" value="ANTI-SIGMA-F FACTOR RSBW-RELATED"/>
    <property type="match status" value="1"/>
</dbReference>
<keyword evidence="4" id="KW-1185">Reference proteome</keyword>
<accession>A0A975BDL9</accession>
<dbReference type="GO" id="GO:0004674">
    <property type="term" value="F:protein serine/threonine kinase activity"/>
    <property type="evidence" value="ECO:0007669"/>
    <property type="project" value="UniProtKB-KW"/>
</dbReference>
<dbReference type="Pfam" id="PF01740">
    <property type="entry name" value="STAS"/>
    <property type="match status" value="1"/>
</dbReference>
<dbReference type="CDD" id="cd16936">
    <property type="entry name" value="HATPase_RsbW-like"/>
    <property type="match status" value="1"/>
</dbReference>
<evidence type="ECO:0000313" key="3">
    <source>
        <dbReference type="EMBL" id="QTA83719.1"/>
    </source>
</evidence>
<dbReference type="AlphaFoldDB" id="A0A975BDL9"/>
<organism evidence="3 4">
    <name type="scientific">Desulfonema limicola</name>
    <dbReference type="NCBI Taxonomy" id="45656"/>
    <lineage>
        <taxon>Bacteria</taxon>
        <taxon>Pseudomonadati</taxon>
        <taxon>Thermodesulfobacteriota</taxon>
        <taxon>Desulfobacteria</taxon>
        <taxon>Desulfobacterales</taxon>
        <taxon>Desulfococcaceae</taxon>
        <taxon>Desulfonema</taxon>
    </lineage>
</organism>
<dbReference type="InterPro" id="IPR050267">
    <property type="entry name" value="Anti-sigma-factor_SerPK"/>
</dbReference>
<keyword evidence="1" id="KW-0723">Serine/threonine-protein kinase</keyword>
<dbReference type="PANTHER" id="PTHR35526:SF3">
    <property type="entry name" value="ANTI-SIGMA-F FACTOR RSBW"/>
    <property type="match status" value="1"/>
</dbReference>
<dbReference type="Pfam" id="PF13581">
    <property type="entry name" value="HATPase_c_2"/>
    <property type="match status" value="1"/>
</dbReference>
<name>A0A975BDL9_9BACT</name>
<gene>
    <name evidence="3" type="ORF">dnl_61340</name>
</gene>
<dbReference type="Proteomes" id="UP000663720">
    <property type="component" value="Chromosome"/>
</dbReference>
<dbReference type="KEGG" id="dli:dnl_61340"/>
<evidence type="ECO:0000259" key="2">
    <source>
        <dbReference type="PROSITE" id="PS50801"/>
    </source>
</evidence>
<feature type="domain" description="STAS" evidence="2">
    <location>
        <begin position="141"/>
        <end position="247"/>
    </location>
</feature>
<dbReference type="SUPFAM" id="SSF52091">
    <property type="entry name" value="SpoIIaa-like"/>
    <property type="match status" value="1"/>
</dbReference>
<reference evidence="3" key="1">
    <citation type="journal article" date="2021" name="Microb. Physiol.">
        <title>Proteogenomic Insights into the Physiology of Marine, Sulfate-Reducing, Filamentous Desulfonema limicola and Desulfonema magnum.</title>
        <authorList>
            <person name="Schnaars V."/>
            <person name="Wohlbrand L."/>
            <person name="Scheve S."/>
            <person name="Hinrichs C."/>
            <person name="Reinhardt R."/>
            <person name="Rabus R."/>
        </authorList>
    </citation>
    <scope>NUCLEOTIDE SEQUENCE</scope>
    <source>
        <strain evidence="3">5ac10</strain>
    </source>
</reference>
<dbReference type="InterPro" id="IPR002645">
    <property type="entry name" value="STAS_dom"/>
</dbReference>
<dbReference type="RefSeq" id="WP_207689521.1">
    <property type="nucleotide sequence ID" value="NZ_CP061799.1"/>
</dbReference>
<dbReference type="Gene3D" id="3.30.565.10">
    <property type="entry name" value="Histidine kinase-like ATPase, C-terminal domain"/>
    <property type="match status" value="1"/>
</dbReference>
<protein>
    <submittedName>
        <fullName evidence="3">Histidine kinase-like ATPase domain, STAS domain-containing</fullName>
    </submittedName>
</protein>
<dbReference type="Gene3D" id="3.30.750.24">
    <property type="entry name" value="STAS domain"/>
    <property type="match status" value="1"/>
</dbReference>
<proteinExistence type="predicted"/>
<dbReference type="EMBL" id="CP061799">
    <property type="protein sequence ID" value="QTA83719.1"/>
    <property type="molecule type" value="Genomic_DNA"/>
</dbReference>
<keyword evidence="3" id="KW-0808">Transferase</keyword>